<proteinExistence type="predicted"/>
<evidence type="ECO:0000313" key="3">
    <source>
        <dbReference type="Proteomes" id="UP000436088"/>
    </source>
</evidence>
<feature type="compositionally biased region" description="Basic and acidic residues" evidence="1">
    <location>
        <begin position="59"/>
        <end position="72"/>
    </location>
</feature>
<organism evidence="2 3">
    <name type="scientific">Hibiscus syriacus</name>
    <name type="common">Rose of Sharon</name>
    <dbReference type="NCBI Taxonomy" id="106335"/>
    <lineage>
        <taxon>Eukaryota</taxon>
        <taxon>Viridiplantae</taxon>
        <taxon>Streptophyta</taxon>
        <taxon>Embryophyta</taxon>
        <taxon>Tracheophyta</taxon>
        <taxon>Spermatophyta</taxon>
        <taxon>Magnoliopsida</taxon>
        <taxon>eudicotyledons</taxon>
        <taxon>Gunneridae</taxon>
        <taxon>Pentapetalae</taxon>
        <taxon>rosids</taxon>
        <taxon>malvids</taxon>
        <taxon>Malvales</taxon>
        <taxon>Malvaceae</taxon>
        <taxon>Malvoideae</taxon>
        <taxon>Hibiscus</taxon>
    </lineage>
</organism>
<comment type="caution">
    <text evidence="2">The sequence shown here is derived from an EMBL/GenBank/DDBJ whole genome shotgun (WGS) entry which is preliminary data.</text>
</comment>
<name>A0A6A2YUJ8_HIBSY</name>
<dbReference type="EMBL" id="VEPZ02001271">
    <property type="protein sequence ID" value="KAE8683151.1"/>
    <property type="molecule type" value="Genomic_DNA"/>
</dbReference>
<gene>
    <name evidence="2" type="ORF">F3Y22_tig00111213pilonHSYRG00194</name>
</gene>
<keyword evidence="3" id="KW-1185">Reference proteome</keyword>
<protein>
    <submittedName>
        <fullName evidence="2">Formyl transferase</fullName>
    </submittedName>
</protein>
<dbReference type="PANTHER" id="PTHR34572">
    <property type="entry name" value="GOLGIN FAMILY A PROTEIN"/>
    <property type="match status" value="1"/>
</dbReference>
<sequence>MRENPLISLRFPDLDDLQLRSVPPPVTVIVVLEEQKNEAAENVEDEGKPCEAEPCDAEPTSRNDGFDEKPDISDALMDESQEDTKIARQDLNKSTLDLSLG</sequence>
<feature type="compositionally biased region" description="Basic and acidic residues" evidence="1">
    <location>
        <begin position="38"/>
        <end position="51"/>
    </location>
</feature>
<keyword evidence="2" id="KW-0808">Transferase</keyword>
<reference evidence="2" key="1">
    <citation type="submission" date="2019-09" db="EMBL/GenBank/DDBJ databases">
        <title>Draft genome information of white flower Hibiscus syriacus.</title>
        <authorList>
            <person name="Kim Y.-M."/>
        </authorList>
    </citation>
    <scope>NUCLEOTIDE SEQUENCE [LARGE SCALE GENOMIC DNA]</scope>
    <source>
        <strain evidence="2">YM2019G1</strain>
    </source>
</reference>
<dbReference type="AlphaFoldDB" id="A0A6A2YUJ8"/>
<evidence type="ECO:0000313" key="2">
    <source>
        <dbReference type="EMBL" id="KAE8683151.1"/>
    </source>
</evidence>
<dbReference type="GO" id="GO:0016740">
    <property type="term" value="F:transferase activity"/>
    <property type="evidence" value="ECO:0007669"/>
    <property type="project" value="UniProtKB-KW"/>
</dbReference>
<evidence type="ECO:0000256" key="1">
    <source>
        <dbReference type="SAM" id="MobiDB-lite"/>
    </source>
</evidence>
<dbReference type="Proteomes" id="UP000436088">
    <property type="component" value="Unassembled WGS sequence"/>
</dbReference>
<accession>A0A6A2YUJ8</accession>
<feature type="region of interest" description="Disordered" evidence="1">
    <location>
        <begin position="38"/>
        <end position="88"/>
    </location>
</feature>
<dbReference type="PANTHER" id="PTHR34572:SF1">
    <property type="entry name" value="GOLGIN FAMILY A PROTEIN"/>
    <property type="match status" value="1"/>
</dbReference>